<proteinExistence type="predicted"/>
<comment type="caution">
    <text evidence="4">The sequence shown here is derived from an EMBL/GenBank/DDBJ whole genome shotgun (WGS) entry which is preliminary data.</text>
</comment>
<dbReference type="InterPro" id="IPR027051">
    <property type="entry name" value="XdhC_Rossmann_dom"/>
</dbReference>
<evidence type="ECO:0000259" key="3">
    <source>
        <dbReference type="Pfam" id="PF13478"/>
    </source>
</evidence>
<dbReference type="PANTHER" id="PTHR30388">
    <property type="entry name" value="ALDEHYDE OXIDOREDUCTASE MOLYBDENUM COFACTOR ASSEMBLY PROTEIN"/>
    <property type="match status" value="1"/>
</dbReference>
<dbReference type="Pfam" id="PF13478">
    <property type="entry name" value="XdhC_C"/>
    <property type="match status" value="1"/>
</dbReference>
<gene>
    <name evidence="4" type="ORF">AACH00_07730</name>
</gene>
<accession>A0ABU9C2Y1</accession>
<feature type="region of interest" description="Disordered" evidence="1">
    <location>
        <begin position="320"/>
        <end position="340"/>
    </location>
</feature>
<organism evidence="4 5">
    <name type="scientific">Ideonella margarita</name>
    <dbReference type="NCBI Taxonomy" id="2984191"/>
    <lineage>
        <taxon>Bacteria</taxon>
        <taxon>Pseudomonadati</taxon>
        <taxon>Pseudomonadota</taxon>
        <taxon>Betaproteobacteria</taxon>
        <taxon>Burkholderiales</taxon>
        <taxon>Sphaerotilaceae</taxon>
        <taxon>Ideonella</taxon>
    </lineage>
</organism>
<dbReference type="PANTHER" id="PTHR30388:SF4">
    <property type="entry name" value="MOLYBDENUM COFACTOR INSERTION CHAPERONE PAOD"/>
    <property type="match status" value="1"/>
</dbReference>
<feature type="domain" description="XdhC- CoxI" evidence="2">
    <location>
        <begin position="18"/>
        <end position="83"/>
    </location>
</feature>
<name>A0ABU9C2Y1_9BURK</name>
<dbReference type="Proteomes" id="UP001379945">
    <property type="component" value="Unassembled WGS sequence"/>
</dbReference>
<evidence type="ECO:0000259" key="2">
    <source>
        <dbReference type="Pfam" id="PF02625"/>
    </source>
</evidence>
<evidence type="ECO:0000313" key="5">
    <source>
        <dbReference type="Proteomes" id="UP001379945"/>
    </source>
</evidence>
<protein>
    <submittedName>
        <fullName evidence="4">XdhC family protein</fullName>
    </submittedName>
</protein>
<sequence>MNQLVAPDLTVLRTAQAWLAAGDAVWLATVIDTYGSAPRPVGAMAAVNQRGEVVGSVSGGCIEDDITDWLRRDALACKLGTTLVYGVNADERARLRLPCNGHLMLWLEPADAMQLAQLLGHIDAGHCARRTLQLTDGTAVVSAADPGERCRLIGQTFVQVLGPTHRLVLIGASDVSRYLAPMALGLGFAVQVVDPRTEYLSTWPHAGCELLADMPDDLLLREPADVNTAVVALSHDPKLDDLALMEALQQPAFYVGAMGSPRTTQARKARLAQFDLDADALARLRGPVGLDIGARTPPEIAISVAADLVRVMRQGESRSPVAASLPSRLSSSTSSQLVTP</sequence>
<feature type="domain" description="XdhC Rossmann" evidence="3">
    <location>
        <begin position="167"/>
        <end position="308"/>
    </location>
</feature>
<keyword evidence="5" id="KW-1185">Reference proteome</keyword>
<dbReference type="Pfam" id="PF02625">
    <property type="entry name" value="XdhC_CoxI"/>
    <property type="match status" value="1"/>
</dbReference>
<reference evidence="4 5" key="1">
    <citation type="submission" date="2024-04" db="EMBL/GenBank/DDBJ databases">
        <title>Novel species of the genus Ideonella isolated from streams.</title>
        <authorList>
            <person name="Lu H."/>
        </authorList>
    </citation>
    <scope>NUCLEOTIDE SEQUENCE [LARGE SCALE GENOMIC DNA]</scope>
    <source>
        <strain evidence="4 5">LYT19W</strain>
    </source>
</reference>
<dbReference type="EMBL" id="JBBUTI010000005">
    <property type="protein sequence ID" value="MEK8046226.1"/>
    <property type="molecule type" value="Genomic_DNA"/>
</dbReference>
<evidence type="ECO:0000313" key="4">
    <source>
        <dbReference type="EMBL" id="MEK8046226.1"/>
    </source>
</evidence>
<dbReference type="InterPro" id="IPR003777">
    <property type="entry name" value="XdhC_CoxI"/>
</dbReference>
<dbReference type="Gene3D" id="3.40.50.720">
    <property type="entry name" value="NAD(P)-binding Rossmann-like Domain"/>
    <property type="match status" value="1"/>
</dbReference>
<evidence type="ECO:0000256" key="1">
    <source>
        <dbReference type="SAM" id="MobiDB-lite"/>
    </source>
</evidence>
<dbReference type="RefSeq" id="WP_341398515.1">
    <property type="nucleotide sequence ID" value="NZ_JBBUTI010000005.1"/>
</dbReference>
<dbReference type="InterPro" id="IPR052698">
    <property type="entry name" value="MoCofactor_Util/Proc"/>
</dbReference>